<keyword evidence="2" id="KW-1185">Reference proteome</keyword>
<accession>A0A6F8T6V5</accession>
<organism evidence="1 2">
    <name type="scientific">Legionella antarctica</name>
    <dbReference type="NCBI Taxonomy" id="2708020"/>
    <lineage>
        <taxon>Bacteria</taxon>
        <taxon>Pseudomonadati</taxon>
        <taxon>Pseudomonadota</taxon>
        <taxon>Gammaproteobacteria</taxon>
        <taxon>Legionellales</taxon>
        <taxon>Legionellaceae</taxon>
        <taxon>Legionella</taxon>
    </lineage>
</organism>
<sequence>MHQGTSEIVVLKPTAVFLSFLASQLPDLDVPDLKLLQTDCTAYVINKHHSVSETVAEIEKNFSTMFRHEICRWLGNEARNEIETNFLDFLCCFKFEIHSHIILMEASLESGHQLLIIKPRSLLLDWMKSAVEGHEDLENVIEGVSLSNLTENATVLIKNFPDLKEMRSFIKKYYKPIFETSMSRISNQSSEWPLVNSYQAFSQYFTIGIHTQLVHLPH</sequence>
<evidence type="ECO:0000313" key="1">
    <source>
        <dbReference type="EMBL" id="BCA95943.1"/>
    </source>
</evidence>
<dbReference type="Proteomes" id="UP000502894">
    <property type="component" value="Chromosome"/>
</dbReference>
<dbReference type="RefSeq" id="WP_173237414.1">
    <property type="nucleotide sequence ID" value="NZ_AP022839.1"/>
</dbReference>
<dbReference type="AlphaFoldDB" id="A0A6F8T6V5"/>
<evidence type="ECO:0000313" key="2">
    <source>
        <dbReference type="Proteomes" id="UP000502894"/>
    </source>
</evidence>
<name>A0A6F8T6V5_9GAMM</name>
<gene>
    <name evidence="1" type="ORF">TUM19329_23040</name>
</gene>
<protein>
    <submittedName>
        <fullName evidence="1">Uncharacterized protein</fullName>
    </submittedName>
</protein>
<dbReference type="EMBL" id="AP022839">
    <property type="protein sequence ID" value="BCA95943.1"/>
    <property type="molecule type" value="Genomic_DNA"/>
</dbReference>
<dbReference type="KEGG" id="lant:TUM19329_23040"/>
<reference evidence="1" key="1">
    <citation type="journal article" date="2020" name="Microbiol. Resour. Announc.">
        <title>Complete Genome Sequence of Novel Psychrotolerant Legionella Strain TUM19329, Isolated from Antarctic Lake Sediment.</title>
        <authorList>
            <person name="Shimada S."/>
            <person name="Nakai R."/>
            <person name="Aoki K."/>
            <person name="Shimoeda N."/>
            <person name="Ohno G."/>
            <person name="Miyazaki Y."/>
            <person name="Kudoh S."/>
            <person name="Imura S."/>
            <person name="Watanabe K."/>
            <person name="Ishii Y."/>
            <person name="Tateda K."/>
        </authorList>
    </citation>
    <scope>NUCLEOTIDE SEQUENCE [LARGE SCALE GENOMIC DNA]</scope>
    <source>
        <strain evidence="1">TUM19329</strain>
    </source>
</reference>
<proteinExistence type="predicted"/>